<dbReference type="PANTHER" id="PTHR46857">
    <property type="entry name" value="EPITHELIAL CELL-TRANSFORMING SEQUENCE 2 ONCOGENE-LIKE"/>
    <property type="match status" value="1"/>
</dbReference>
<feature type="compositionally biased region" description="Basic and acidic residues" evidence="1">
    <location>
        <begin position="100"/>
        <end position="112"/>
    </location>
</feature>
<evidence type="ECO:0000313" key="3">
    <source>
        <dbReference type="Proteomes" id="UP000664991"/>
    </source>
</evidence>
<gene>
    <name evidence="2" type="ORF">JEQ12_004066</name>
</gene>
<dbReference type="InterPro" id="IPR052805">
    <property type="entry name" value="GEF_Ubiquitin-Prot_Reg"/>
</dbReference>
<dbReference type="EMBL" id="JAEMGP010000013">
    <property type="protein sequence ID" value="KAG5201303.1"/>
    <property type="molecule type" value="Genomic_DNA"/>
</dbReference>
<feature type="compositionally biased region" description="Low complexity" evidence="1">
    <location>
        <begin position="76"/>
        <end position="94"/>
    </location>
</feature>
<dbReference type="AlphaFoldDB" id="A0A835ZU87"/>
<accession>A0A835ZU87</accession>
<organism evidence="2 3">
    <name type="scientific">Ovis aries</name>
    <name type="common">Sheep</name>
    <dbReference type="NCBI Taxonomy" id="9940"/>
    <lineage>
        <taxon>Eukaryota</taxon>
        <taxon>Metazoa</taxon>
        <taxon>Chordata</taxon>
        <taxon>Craniata</taxon>
        <taxon>Vertebrata</taxon>
        <taxon>Euteleostomi</taxon>
        <taxon>Mammalia</taxon>
        <taxon>Eutheria</taxon>
        <taxon>Laurasiatheria</taxon>
        <taxon>Artiodactyla</taxon>
        <taxon>Ruminantia</taxon>
        <taxon>Pecora</taxon>
        <taxon>Bovidae</taxon>
        <taxon>Caprinae</taxon>
        <taxon>Ovis</taxon>
    </lineage>
</organism>
<reference evidence="2 3" key="1">
    <citation type="submission" date="2020-12" db="EMBL/GenBank/DDBJ databases">
        <title>De novo assembly of Tibetan sheep genome.</title>
        <authorList>
            <person name="Li X."/>
        </authorList>
    </citation>
    <scope>NUCLEOTIDE SEQUENCE [LARGE SCALE GENOMIC DNA]</scope>
    <source>
        <tissue evidence="2">Heart</tissue>
    </source>
</reference>
<feature type="compositionally biased region" description="Basic and acidic residues" evidence="1">
    <location>
        <begin position="306"/>
        <end position="320"/>
    </location>
</feature>
<feature type="compositionally biased region" description="Basic and acidic residues" evidence="1">
    <location>
        <begin position="375"/>
        <end position="396"/>
    </location>
</feature>
<protein>
    <recommendedName>
        <fullName evidence="4">F-box only protein 16</fullName>
    </recommendedName>
</protein>
<feature type="region of interest" description="Disordered" evidence="1">
    <location>
        <begin position="61"/>
        <end position="112"/>
    </location>
</feature>
<feature type="compositionally biased region" description="Polar residues" evidence="1">
    <location>
        <begin position="412"/>
        <end position="423"/>
    </location>
</feature>
<evidence type="ECO:0000256" key="1">
    <source>
        <dbReference type="SAM" id="MobiDB-lite"/>
    </source>
</evidence>
<feature type="region of interest" description="Disordered" evidence="1">
    <location>
        <begin position="493"/>
        <end position="533"/>
    </location>
</feature>
<feature type="compositionally biased region" description="Polar residues" evidence="1">
    <location>
        <begin position="512"/>
        <end position="528"/>
    </location>
</feature>
<evidence type="ECO:0008006" key="4">
    <source>
        <dbReference type="Google" id="ProtNLM"/>
    </source>
</evidence>
<sequence>MRTHVSWHWKNLTELDQLWMLKCLRFNWYINVSPTAYEQGVWKKHYIQMVKELHVTKPKTPPKDGFVITDVQPIRSSSPGGKLSSSSAFRSSSSLRKKNHPGEKELPPWRSSDKHPTDIIRFNYLDNRDPIEHSWQGDPLPYLLTTPNVDIKEISGISAGSSDALDQTQGCQPDVEKSFLANVLKPNLTKLMNASQQSKRNIEAKCGIVRPENTIFSDDNNSDSEIEDVVETIPEPSPGVQGFSHPAFPSPEPLPQPLMSPRALVSQRQVVLFEGATKPEIVDKEGDTDITERAPQEQINHDHLSFVDGTHKNNRSDSPEKYPNVKPAVLVKDSVLSKTVRMKDLQTSTSVILAKHTDLSAELDLEMTSEEEEEKPVGDENSHSQVEEEKKHKSSEVEVSDNVCDTADESGLIQQGKSGGNSNQEFAAMENEAKQKIKCKSNYDSHGKEVKKKDNSKWTPEECVIAPIFEKTDSLTGGLLHVNDDSILSEVDQDDDRPAKIKSNENNKVKEQINSVDDLNDLTQSSETASEDGELLHYENSMLLIEQLDTRCTGPKLHIMSLQVIEERNDTQKQLS</sequence>
<dbReference type="PANTHER" id="PTHR46857:SF2">
    <property type="entry name" value="F-BOX ONLY PROTEIN 16"/>
    <property type="match status" value="1"/>
</dbReference>
<dbReference type="Proteomes" id="UP000664991">
    <property type="component" value="Unassembled WGS sequence"/>
</dbReference>
<proteinExistence type="predicted"/>
<feature type="compositionally biased region" description="Basic and acidic residues" evidence="1">
    <location>
        <begin position="496"/>
        <end position="511"/>
    </location>
</feature>
<comment type="caution">
    <text evidence="2">The sequence shown here is derived from an EMBL/GenBank/DDBJ whole genome shotgun (WGS) entry which is preliminary data.</text>
</comment>
<evidence type="ECO:0000313" key="2">
    <source>
        <dbReference type="EMBL" id="KAG5201303.1"/>
    </source>
</evidence>
<name>A0A835ZU87_SHEEP</name>
<feature type="region of interest" description="Disordered" evidence="1">
    <location>
        <begin position="306"/>
        <end position="325"/>
    </location>
</feature>
<feature type="region of interest" description="Disordered" evidence="1">
    <location>
        <begin position="366"/>
        <end position="423"/>
    </location>
</feature>